<keyword evidence="1" id="KW-1133">Transmembrane helix</keyword>
<keyword evidence="3" id="KW-1185">Reference proteome</keyword>
<evidence type="ECO:0000313" key="3">
    <source>
        <dbReference type="Proteomes" id="UP001059596"/>
    </source>
</evidence>
<reference evidence="2" key="1">
    <citation type="journal article" date="2023" name="Genome Biol. Evol.">
        <title>Long-read-based Genome Assembly of Drosophila gunungcola Reveals Fewer Chemosensory Genes in Flower-breeding Species.</title>
        <authorList>
            <person name="Negi A."/>
            <person name="Liao B.Y."/>
            <person name="Yeh S.D."/>
        </authorList>
    </citation>
    <scope>NUCLEOTIDE SEQUENCE</scope>
    <source>
        <strain evidence="2">Sukarami</strain>
    </source>
</reference>
<evidence type="ECO:0000256" key="1">
    <source>
        <dbReference type="SAM" id="Phobius"/>
    </source>
</evidence>
<proteinExistence type="predicted"/>
<protein>
    <submittedName>
        <fullName evidence="2">Uncharacterized protein</fullName>
    </submittedName>
</protein>
<feature type="transmembrane region" description="Helical" evidence="1">
    <location>
        <begin position="41"/>
        <end position="63"/>
    </location>
</feature>
<dbReference type="Proteomes" id="UP001059596">
    <property type="component" value="Unassembled WGS sequence"/>
</dbReference>
<keyword evidence="1" id="KW-0472">Membrane</keyword>
<gene>
    <name evidence="2" type="ORF">M5D96_011370</name>
</gene>
<accession>A0A9P9YG50</accession>
<comment type="caution">
    <text evidence="2">The sequence shown here is derived from an EMBL/GenBank/DDBJ whole genome shotgun (WGS) entry which is preliminary data.</text>
</comment>
<evidence type="ECO:0000313" key="2">
    <source>
        <dbReference type="EMBL" id="KAI8035939.1"/>
    </source>
</evidence>
<dbReference type="EMBL" id="JAMKOV010000028">
    <property type="protein sequence ID" value="KAI8035939.1"/>
    <property type="molecule type" value="Genomic_DNA"/>
</dbReference>
<keyword evidence="1" id="KW-0812">Transmembrane</keyword>
<organism evidence="2 3">
    <name type="scientific">Drosophila gunungcola</name>
    <name type="common">fruit fly</name>
    <dbReference type="NCBI Taxonomy" id="103775"/>
    <lineage>
        <taxon>Eukaryota</taxon>
        <taxon>Metazoa</taxon>
        <taxon>Ecdysozoa</taxon>
        <taxon>Arthropoda</taxon>
        <taxon>Hexapoda</taxon>
        <taxon>Insecta</taxon>
        <taxon>Pterygota</taxon>
        <taxon>Neoptera</taxon>
        <taxon>Endopterygota</taxon>
        <taxon>Diptera</taxon>
        <taxon>Brachycera</taxon>
        <taxon>Muscomorpha</taxon>
        <taxon>Ephydroidea</taxon>
        <taxon>Drosophilidae</taxon>
        <taxon>Drosophila</taxon>
        <taxon>Sophophora</taxon>
    </lineage>
</organism>
<name>A0A9P9YG50_9MUSC</name>
<dbReference type="AlphaFoldDB" id="A0A9P9YG50"/>
<sequence>MFCGEAEQPQTFISETSYVKVLFHTDNFTDQDINGRTTGDIISNAIVIILVIMRIGISGAPLLKMFVHSKSPQ</sequence>